<evidence type="ECO:0000256" key="2">
    <source>
        <dbReference type="SAM" id="MobiDB-lite"/>
    </source>
</evidence>
<dbReference type="AlphaFoldDB" id="A0A1S2Y1Y3"/>
<name>A0A1S2Y1Y3_CICAR</name>
<evidence type="ECO:0000313" key="4">
    <source>
        <dbReference type="Proteomes" id="UP000087171"/>
    </source>
</evidence>
<organism evidence="4 5">
    <name type="scientific">Cicer arietinum</name>
    <name type="common">Chickpea</name>
    <name type="synonym">Garbanzo</name>
    <dbReference type="NCBI Taxonomy" id="3827"/>
    <lineage>
        <taxon>Eukaryota</taxon>
        <taxon>Viridiplantae</taxon>
        <taxon>Streptophyta</taxon>
        <taxon>Embryophyta</taxon>
        <taxon>Tracheophyta</taxon>
        <taxon>Spermatophyta</taxon>
        <taxon>Magnoliopsida</taxon>
        <taxon>eudicotyledons</taxon>
        <taxon>Gunneridae</taxon>
        <taxon>Pentapetalae</taxon>
        <taxon>rosids</taxon>
        <taxon>fabids</taxon>
        <taxon>Fabales</taxon>
        <taxon>Fabaceae</taxon>
        <taxon>Papilionoideae</taxon>
        <taxon>50 kb inversion clade</taxon>
        <taxon>NPAAA clade</taxon>
        <taxon>Hologalegina</taxon>
        <taxon>IRL clade</taxon>
        <taxon>Cicereae</taxon>
        <taxon>Cicer</taxon>
    </lineage>
</organism>
<dbReference type="PANTHER" id="PTHR46740">
    <property type="entry name" value="PROTEIN DYAD"/>
    <property type="match status" value="1"/>
</dbReference>
<sequence length="681" mass="76850">MKMHEENDVHVSKSKNIPSLDKHFLHFPSTSDSNNTIGSLEDLKVGRFYKIDHSNLPWNCPVKIQYVSIVMVSDKRDQQVYLRYPSLHSLHTHFNDQSFGIPDEKKIPTLDEKHVMGVELAIKMLCRSITAEEFAQKRNSWNFWASTTIENIQNHNSPVISDSATSLVSKQGSCWSQLKFSGTMQWGQRRQVRFLGRHEEKKVESLHELPKEKGVTFEKTRKGTNEKKRKQVEEEMEAIKVVSFEVSRLPRQCKKNHQGASSSSGAKTSKRAVKDTVKQQVVVCGKKKQKISIDRWCAERYKLAELNMLKVMKEKEAVYGNPILRPDLRSEARKYIGDTGLLDHLLKHMAGKVAPEGDERFRRRHNAEGAMEYWLESADLADIRKEMGVQDPYWTPPPGWKRGDSISQNHVSSKELREIMEEIVKLKQNMQELASKKEEETLAIVTTPNSDLSSLNFEDYGSQVSKQEFYAELVYKKAKIEEQLKEISLALGGMEEQLGMLKPTVVEEQIMSESLTPLALLSGPTISLTENIGEETTEVKKGNNDKETKSAKIDRLKSSFQICKPKGTFKWPNMSLSPHVVANLDEHTVVPTPTSASSFTTSVPKLVSKSHTLPLFIPSPSFPVKPLAERRPMSTATLANVTGPFSPHHSPPLKSPKSTFTTTSTNNASSINLNESPLAQG</sequence>
<evidence type="ECO:0000256" key="1">
    <source>
        <dbReference type="SAM" id="Coils"/>
    </source>
</evidence>
<dbReference type="PANTHER" id="PTHR46740:SF2">
    <property type="entry name" value="PROTEIN DYAD"/>
    <property type="match status" value="1"/>
</dbReference>
<dbReference type="InterPro" id="IPR044221">
    <property type="entry name" value="DYAD/AMEIOTIC1"/>
</dbReference>
<dbReference type="RefSeq" id="XP_004498031.1">
    <property type="nucleotide sequence ID" value="XM_004497974.2"/>
</dbReference>
<dbReference type="PaxDb" id="3827-XP_004498031.1"/>
<protein>
    <submittedName>
        <fullName evidence="5">Protein DYAD-like</fullName>
    </submittedName>
</protein>
<keyword evidence="4" id="KW-1185">Reference proteome</keyword>
<dbReference type="Proteomes" id="UP000087171">
    <property type="component" value="Chromosome Ca4"/>
</dbReference>
<dbReference type="Pfam" id="PF25874">
    <property type="entry name" value="WHD_plant_repro"/>
    <property type="match status" value="1"/>
</dbReference>
<keyword evidence="1" id="KW-0175">Coiled coil</keyword>
<dbReference type="GeneID" id="101514907"/>
<reference evidence="4" key="1">
    <citation type="journal article" date="2013" name="Nat. Biotechnol.">
        <title>Draft genome sequence of chickpea (Cicer arietinum) provides a resource for trait improvement.</title>
        <authorList>
            <person name="Varshney R.K."/>
            <person name="Song C."/>
            <person name="Saxena R.K."/>
            <person name="Azam S."/>
            <person name="Yu S."/>
            <person name="Sharpe A.G."/>
            <person name="Cannon S."/>
            <person name="Baek J."/>
            <person name="Rosen B.D."/>
            <person name="Tar'an B."/>
            <person name="Millan T."/>
            <person name="Zhang X."/>
            <person name="Ramsay L.D."/>
            <person name="Iwata A."/>
            <person name="Wang Y."/>
            <person name="Nelson W."/>
            <person name="Farmer A.D."/>
            <person name="Gaur P.M."/>
            <person name="Soderlund C."/>
            <person name="Penmetsa R.V."/>
            <person name="Xu C."/>
            <person name="Bharti A.K."/>
            <person name="He W."/>
            <person name="Winter P."/>
            <person name="Zhao S."/>
            <person name="Hane J.K."/>
            <person name="Carrasquilla-Garcia N."/>
            <person name="Condie J.A."/>
            <person name="Upadhyaya H.D."/>
            <person name="Luo M.C."/>
            <person name="Thudi M."/>
            <person name="Gowda C.L."/>
            <person name="Singh N.P."/>
            <person name="Lichtenzveig J."/>
            <person name="Gali K.K."/>
            <person name="Rubio J."/>
            <person name="Nadarajan N."/>
            <person name="Dolezel J."/>
            <person name="Bansal K.C."/>
            <person name="Xu X."/>
            <person name="Edwards D."/>
            <person name="Zhang G."/>
            <person name="Kahl G."/>
            <person name="Gil J."/>
            <person name="Singh K.B."/>
            <person name="Datta S.K."/>
            <person name="Jackson S.A."/>
            <person name="Wang J."/>
            <person name="Cook D.R."/>
        </authorList>
    </citation>
    <scope>NUCLEOTIDE SEQUENCE [LARGE SCALE GENOMIC DNA]</scope>
    <source>
        <strain evidence="4">cv. CDC Frontier</strain>
    </source>
</reference>
<dbReference type="GO" id="GO:0051177">
    <property type="term" value="P:meiotic sister chromatid cohesion"/>
    <property type="evidence" value="ECO:0007669"/>
    <property type="project" value="InterPro"/>
</dbReference>
<dbReference type="STRING" id="3827.A0A1S2Y1Y3"/>
<feature type="coiled-coil region" evidence="1">
    <location>
        <begin position="409"/>
        <end position="443"/>
    </location>
</feature>
<proteinExistence type="predicted"/>
<gene>
    <name evidence="5" type="primary">LOC101514907</name>
</gene>
<reference evidence="5" key="2">
    <citation type="submission" date="2025-08" db="UniProtKB">
        <authorList>
            <consortium name="RefSeq"/>
        </authorList>
    </citation>
    <scope>IDENTIFICATION</scope>
    <source>
        <tissue evidence="5">Etiolated seedlings</tissue>
    </source>
</reference>
<dbReference type="eggNOG" id="ENOG502QU2W">
    <property type="taxonomic scope" value="Eukaryota"/>
</dbReference>
<feature type="region of interest" description="Disordered" evidence="2">
    <location>
        <begin position="638"/>
        <end position="681"/>
    </location>
</feature>
<feature type="compositionally biased region" description="Low complexity" evidence="2">
    <location>
        <begin position="655"/>
        <end position="674"/>
    </location>
</feature>
<feature type="domain" description="PTC1-like winged helix-turn-helix" evidence="3">
    <location>
        <begin position="295"/>
        <end position="377"/>
    </location>
</feature>
<dbReference type="OrthoDB" id="515863at2759"/>
<dbReference type="GO" id="GO:0007131">
    <property type="term" value="P:reciprocal meiotic recombination"/>
    <property type="evidence" value="ECO:0007669"/>
    <property type="project" value="InterPro"/>
</dbReference>
<evidence type="ECO:0000259" key="3">
    <source>
        <dbReference type="Pfam" id="PF25874"/>
    </source>
</evidence>
<accession>A0A1S2Y1Y3</accession>
<dbReference type="InterPro" id="IPR059080">
    <property type="entry name" value="WHD_PTC1"/>
</dbReference>
<feature type="region of interest" description="Disordered" evidence="2">
    <location>
        <begin position="250"/>
        <end position="272"/>
    </location>
</feature>
<evidence type="ECO:0000313" key="5">
    <source>
        <dbReference type="RefSeq" id="XP_004498031.1"/>
    </source>
</evidence>
<dbReference type="KEGG" id="cam:101514907"/>